<dbReference type="EMBL" id="AWUE01018463">
    <property type="protein sequence ID" value="OMO80087.1"/>
    <property type="molecule type" value="Genomic_DNA"/>
</dbReference>
<evidence type="ECO:0000313" key="1">
    <source>
        <dbReference type="EMBL" id="OMO80087.1"/>
    </source>
</evidence>
<accession>A0A1R3IBY2</accession>
<proteinExistence type="predicted"/>
<sequence>MGSLVGRINCWALGPLDPRMAIWTVRPPP</sequence>
<name>A0A1R3IBY2_9ROSI</name>
<keyword evidence="2" id="KW-1185">Reference proteome</keyword>
<comment type="caution">
    <text evidence="1">The sequence shown here is derived from an EMBL/GenBank/DDBJ whole genome shotgun (WGS) entry which is preliminary data.</text>
</comment>
<evidence type="ECO:0000313" key="2">
    <source>
        <dbReference type="Proteomes" id="UP000187203"/>
    </source>
</evidence>
<reference evidence="2" key="1">
    <citation type="submission" date="2013-09" db="EMBL/GenBank/DDBJ databases">
        <title>Corchorus olitorius genome sequencing.</title>
        <authorList>
            <person name="Alam M."/>
            <person name="Haque M.S."/>
            <person name="Islam M.S."/>
            <person name="Emdad E.M."/>
            <person name="Islam M.M."/>
            <person name="Ahmed B."/>
            <person name="Halim A."/>
            <person name="Hossen Q.M.M."/>
            <person name="Hossain M.Z."/>
            <person name="Ahmed R."/>
            <person name="Khan M.M."/>
            <person name="Islam R."/>
            <person name="Rashid M.M."/>
            <person name="Khan S.A."/>
            <person name="Rahman M.S."/>
            <person name="Alam M."/>
            <person name="Yahiya A.S."/>
            <person name="Khan M.S."/>
            <person name="Azam M.S."/>
            <person name="Haque T."/>
            <person name="Lashkar M.Z.H."/>
            <person name="Akhand A.I."/>
            <person name="Morshed G."/>
            <person name="Roy S."/>
            <person name="Uddin K.S."/>
            <person name="Rabeya T."/>
            <person name="Hossain A.S."/>
            <person name="Chowdhury A."/>
            <person name="Snigdha A.R."/>
            <person name="Mortoza M.S."/>
            <person name="Matin S.A."/>
            <person name="Hoque S.M.E."/>
            <person name="Islam M.K."/>
            <person name="Roy D.K."/>
            <person name="Haider R."/>
            <person name="Moosa M.M."/>
            <person name="Elias S.M."/>
            <person name="Hasan A.M."/>
            <person name="Jahan S."/>
            <person name="Shafiuddin M."/>
            <person name="Mahmood N."/>
            <person name="Shommy N.S."/>
        </authorList>
    </citation>
    <scope>NUCLEOTIDE SEQUENCE [LARGE SCALE GENOMIC DNA]</scope>
    <source>
        <strain evidence="2">cv. O-4</strain>
    </source>
</reference>
<dbReference type="AlphaFoldDB" id="A0A1R3IBY2"/>
<gene>
    <name evidence="1" type="ORF">COLO4_24252</name>
</gene>
<dbReference type="Proteomes" id="UP000187203">
    <property type="component" value="Unassembled WGS sequence"/>
</dbReference>
<organism evidence="1 2">
    <name type="scientific">Corchorus olitorius</name>
    <dbReference type="NCBI Taxonomy" id="93759"/>
    <lineage>
        <taxon>Eukaryota</taxon>
        <taxon>Viridiplantae</taxon>
        <taxon>Streptophyta</taxon>
        <taxon>Embryophyta</taxon>
        <taxon>Tracheophyta</taxon>
        <taxon>Spermatophyta</taxon>
        <taxon>Magnoliopsida</taxon>
        <taxon>eudicotyledons</taxon>
        <taxon>Gunneridae</taxon>
        <taxon>Pentapetalae</taxon>
        <taxon>rosids</taxon>
        <taxon>malvids</taxon>
        <taxon>Malvales</taxon>
        <taxon>Malvaceae</taxon>
        <taxon>Grewioideae</taxon>
        <taxon>Apeibeae</taxon>
        <taxon>Corchorus</taxon>
    </lineage>
</organism>
<protein>
    <submittedName>
        <fullName evidence="1">Uncharacterized protein</fullName>
    </submittedName>
</protein>